<evidence type="ECO:0000256" key="8">
    <source>
        <dbReference type="ARBA" id="ARBA00023012"/>
    </source>
</evidence>
<dbReference type="InterPro" id="IPR000719">
    <property type="entry name" value="Prot_kinase_dom"/>
</dbReference>
<dbReference type="InterPro" id="IPR027417">
    <property type="entry name" value="P-loop_NTPase"/>
</dbReference>
<dbReference type="InterPro" id="IPR041664">
    <property type="entry name" value="AAA_16"/>
</dbReference>
<dbReference type="SUPFAM" id="SSF55781">
    <property type="entry name" value="GAF domain-like"/>
    <property type="match status" value="1"/>
</dbReference>
<dbReference type="InterPro" id="IPR016120">
    <property type="entry name" value="Sig_transdc_His_kin_SpoOB"/>
</dbReference>
<dbReference type="PRINTS" id="PR00344">
    <property type="entry name" value="BCTRLSENSOR"/>
</dbReference>
<dbReference type="InterPro" id="IPR004358">
    <property type="entry name" value="Sig_transdc_His_kin-like_C"/>
</dbReference>
<name>A0ABT4QGQ6_9BACL</name>
<feature type="domain" description="Protein kinase" evidence="9">
    <location>
        <begin position="1"/>
        <end position="280"/>
    </location>
</feature>
<keyword evidence="3" id="KW-0597">Phosphoprotein</keyword>
<dbReference type="PANTHER" id="PTHR43642:SF1">
    <property type="entry name" value="HYBRID SIGNAL TRANSDUCTION HISTIDINE KINASE G"/>
    <property type="match status" value="1"/>
</dbReference>
<gene>
    <name evidence="11" type="ORF">O9H85_26660</name>
</gene>
<dbReference type="PROSITE" id="PS50109">
    <property type="entry name" value="HIS_KIN"/>
    <property type="match status" value="1"/>
</dbReference>
<keyword evidence="7" id="KW-0067">ATP-binding</keyword>
<evidence type="ECO:0000256" key="4">
    <source>
        <dbReference type="ARBA" id="ARBA00022679"/>
    </source>
</evidence>
<dbReference type="Pfam" id="PF01590">
    <property type="entry name" value="GAF"/>
    <property type="match status" value="1"/>
</dbReference>
<evidence type="ECO:0000259" key="10">
    <source>
        <dbReference type="PROSITE" id="PS50109"/>
    </source>
</evidence>
<organism evidence="11 12">
    <name type="scientific">Paenibacillus gyeongsangnamensis</name>
    <dbReference type="NCBI Taxonomy" id="3388067"/>
    <lineage>
        <taxon>Bacteria</taxon>
        <taxon>Bacillati</taxon>
        <taxon>Bacillota</taxon>
        <taxon>Bacilli</taxon>
        <taxon>Bacillales</taxon>
        <taxon>Paenibacillaceae</taxon>
        <taxon>Paenibacillus</taxon>
    </lineage>
</organism>
<keyword evidence="8" id="KW-0902">Two-component regulatory system</keyword>
<dbReference type="PANTHER" id="PTHR43642">
    <property type="entry name" value="HYBRID SIGNAL TRANSDUCTION HISTIDINE KINASE G"/>
    <property type="match status" value="1"/>
</dbReference>
<dbReference type="InterPro" id="IPR011009">
    <property type="entry name" value="Kinase-like_dom_sf"/>
</dbReference>
<accession>A0ABT4QGQ6</accession>
<dbReference type="InterPro" id="IPR005467">
    <property type="entry name" value="His_kinase_dom"/>
</dbReference>
<dbReference type="Pfam" id="PF13191">
    <property type="entry name" value="AAA_16"/>
    <property type="match status" value="1"/>
</dbReference>
<dbReference type="SUPFAM" id="SSF56112">
    <property type="entry name" value="Protein kinase-like (PK-like)"/>
    <property type="match status" value="1"/>
</dbReference>
<sequence length="1716" mass="195494">MWNMNGVTLDRLYDSGSFVLYRATHTETNEIRLLKRQKHVHPLRADGSLLRRELETGGSLPLAQRMFPLELIAFEQETALLLRDEGEVPLSSLLSAGPVAIHHFLPLAVSMSEAVHQLHRLNWAHLRLSLYSFFVESEGKSVKISDFYAAEPFSSIENNKPHFESGEELHSFVYVSPEQTGRMNRKVNYRSDLYSLGVLFYEMLTGVPPFHSEDVNELAHCHVAHQPIPPAQRSPLIPKTLSDLIMKCLAKHPEQRYPSAFALQLDLERCLSELELHGRIPDFEVGASGGSDQFYVSETIYGRSEELAALRHAYTSASQGGLEFVLVKGMSGVGKSYLIHEFQKSLQRQPGLFITGKFDQFREDLPYQAIIQAGKQQIQYLLTLNENDFQIWKERILEAVSPNGQVLIDMVPELELILGKQPPLAKLPPAEMHNRFILTLEKYLSVFISKERPMIMFLDDLQWADPGSIQLIQDMAQRAIEKYVLFIGAYRDQELGESHPVRLMTDKLARNANLHLIQLELEPLQPTHIETMVRDTLRPVRQPIEDLSAQIMSKTKGNPFFTKQFFRSLYDQKLLYFNYDSGFWEWEAGQIQELHITDNVVDFMINKIKRLPEPLQHVLMHAACIGNQFNVELLSLVTEQSSDEVMGLLNQASKDGLVLAVPMPNQEHDPVYKFMHDRVLQAVYSLVDKEHKKQMHIRIGKLYQQIWTSEQQEDRVFEIANQLNQGLELLSSCQEKEQLAQLNLSACRKAKRSAAYDTALKYANYGLHMLNKPISWNDQYPLTFSLSLELAELEYLCGHFGEAKRTFETVVSRARTNVEKAEAYNSMMVLYTNMGEHMQALEMGLEGLRLLGVPILGTPNRAAILWEMLKTRWNMGSKHPEDLLDAPVMTDPVHISVMRLMVNLIPPAYFLNSDLYIYLMLKMFNYSLIHGQSEGSAFAYSTYSVILSSIFGRLKAGWDYGLLGLKLSDAFDNLAIKCKVYFGYGAFTSNLKDHIDQNVAYLRKAYRFGTESGDFVYAGYSIAFSFFLRLYKGDHLSEIFKESEEYRLFINKAQDQDTISIYTVLQRFMLFLKESPPLSTHPEEEALIQPFMNEEEQLQLQGFGNKAVIHTYYVHQVLAFYMFDRLEEAKAVSEAIEDNLKSVFGLLFVNLHYFNRALVYAALYPFASPADRNKYRTAIRQSIRFLEKWARHSPDNFLHLKLLLEAEWCRIHGEGAAAMEKYEQSIHYAGKNRFLNYEALANECAAKFYIAAGKLKIARSYLLEARALYAKWGAVRKVADLERKHPYLVSRAQAGEPTIDVSTMVKASQAISGGEAFHHMLDSIMTILLENAGADKGLLMLARDNKLFVEAEKMLRQPLNAMHALPLEECDSAAVQVLQFAARTERALCLDDEGELHTFSKDPYIQLRKPKSVLCLPIINLGKLAGILYLENQSASGVFHEERWGTLKLLASEIAMWIENTKLYAHLEYKDYKLQLLEEQEKNVRLRLDEKERWVQSAEATMLNIRKAQHELINNVQTVHALLMMNKYDMAKDYISVWCKEIVQQSVVNSVKFPVLGVVLSNVSLHCISGKIDLQVGGELDCPFDGLTVPISYFSSIVHNLLKNAIEAIPPDDPLRTLKLTIMIEDGFYKLTVFNTGSYIAEEQRSRIFDKGFSTKSGSANSGLGLHIAQNYLQHYGGSIECHSEEGVGTTFSVYFPRKAEPAYPLTPAIGQVVEG</sequence>
<dbReference type="Pfam" id="PF00069">
    <property type="entry name" value="Pkinase"/>
    <property type="match status" value="1"/>
</dbReference>
<evidence type="ECO:0000256" key="3">
    <source>
        <dbReference type="ARBA" id="ARBA00022553"/>
    </source>
</evidence>
<reference evidence="11 12" key="1">
    <citation type="submission" date="2022-12" db="EMBL/GenBank/DDBJ databases">
        <title>Draft genome sequence of Paenibacillus sp. dW9.</title>
        <authorList>
            <person name="Choi E.-W."/>
            <person name="Kim D.-U."/>
        </authorList>
    </citation>
    <scope>NUCLEOTIDE SEQUENCE [LARGE SCALE GENOMIC DNA]</scope>
    <source>
        <strain evidence="12">dW9</strain>
    </source>
</reference>
<dbReference type="SMART" id="SM00065">
    <property type="entry name" value="GAF"/>
    <property type="match status" value="1"/>
</dbReference>
<dbReference type="Proteomes" id="UP001527882">
    <property type="component" value="Unassembled WGS sequence"/>
</dbReference>
<feature type="domain" description="Histidine kinase" evidence="10">
    <location>
        <begin position="1594"/>
        <end position="1700"/>
    </location>
</feature>
<dbReference type="SUPFAM" id="SSF55874">
    <property type="entry name" value="ATPase domain of HSP90 chaperone/DNA topoisomerase II/histidine kinase"/>
    <property type="match status" value="1"/>
</dbReference>
<dbReference type="Gene3D" id="3.40.50.300">
    <property type="entry name" value="P-loop containing nucleotide triphosphate hydrolases"/>
    <property type="match status" value="1"/>
</dbReference>
<dbReference type="SMART" id="SM00387">
    <property type="entry name" value="HATPase_c"/>
    <property type="match status" value="1"/>
</dbReference>
<dbReference type="InterPro" id="IPR003018">
    <property type="entry name" value="GAF"/>
</dbReference>
<evidence type="ECO:0000259" key="9">
    <source>
        <dbReference type="PROSITE" id="PS50011"/>
    </source>
</evidence>
<dbReference type="Gene3D" id="1.10.287.130">
    <property type="match status" value="1"/>
</dbReference>
<evidence type="ECO:0000256" key="2">
    <source>
        <dbReference type="ARBA" id="ARBA00012438"/>
    </source>
</evidence>
<keyword evidence="4" id="KW-0808">Transferase</keyword>
<dbReference type="EMBL" id="JAQAGZ010000020">
    <property type="protein sequence ID" value="MCZ8515916.1"/>
    <property type="molecule type" value="Genomic_DNA"/>
</dbReference>
<dbReference type="SUPFAM" id="SSF55890">
    <property type="entry name" value="Sporulation response regulatory protein Spo0B"/>
    <property type="match status" value="1"/>
</dbReference>
<evidence type="ECO:0000256" key="6">
    <source>
        <dbReference type="ARBA" id="ARBA00022777"/>
    </source>
</evidence>
<dbReference type="PROSITE" id="PS50011">
    <property type="entry name" value="PROTEIN_KINASE_DOM"/>
    <property type="match status" value="1"/>
</dbReference>
<dbReference type="InterPro" id="IPR003594">
    <property type="entry name" value="HATPase_dom"/>
</dbReference>
<dbReference type="Gene3D" id="3.30.450.40">
    <property type="match status" value="1"/>
</dbReference>
<keyword evidence="12" id="KW-1185">Reference proteome</keyword>
<dbReference type="InterPro" id="IPR036890">
    <property type="entry name" value="HATPase_C_sf"/>
</dbReference>
<dbReference type="Gene3D" id="1.10.510.10">
    <property type="entry name" value="Transferase(Phosphotransferase) domain 1"/>
    <property type="match status" value="1"/>
</dbReference>
<dbReference type="InterPro" id="IPR029016">
    <property type="entry name" value="GAF-like_dom_sf"/>
</dbReference>
<keyword evidence="6" id="KW-0418">Kinase</keyword>
<proteinExistence type="predicted"/>
<protein>
    <recommendedName>
        <fullName evidence="2">histidine kinase</fullName>
        <ecNumber evidence="2">2.7.13.3</ecNumber>
    </recommendedName>
</protein>
<dbReference type="Gene3D" id="3.30.565.10">
    <property type="entry name" value="Histidine kinase-like ATPase, C-terminal domain"/>
    <property type="match status" value="1"/>
</dbReference>
<evidence type="ECO:0000256" key="1">
    <source>
        <dbReference type="ARBA" id="ARBA00000085"/>
    </source>
</evidence>
<evidence type="ECO:0000256" key="5">
    <source>
        <dbReference type="ARBA" id="ARBA00022741"/>
    </source>
</evidence>
<dbReference type="InterPro" id="IPR053159">
    <property type="entry name" value="Hybrid_Histidine_Kinase"/>
</dbReference>
<comment type="catalytic activity">
    <reaction evidence="1">
        <text>ATP + protein L-histidine = ADP + protein N-phospho-L-histidine.</text>
        <dbReference type="EC" id="2.7.13.3"/>
    </reaction>
</comment>
<dbReference type="SMART" id="SM00220">
    <property type="entry name" value="S_TKc"/>
    <property type="match status" value="1"/>
</dbReference>
<dbReference type="EC" id="2.7.13.3" evidence="2"/>
<comment type="caution">
    <text evidence="11">The sequence shown here is derived from an EMBL/GenBank/DDBJ whole genome shotgun (WGS) entry which is preliminary data.</text>
</comment>
<evidence type="ECO:0000313" key="11">
    <source>
        <dbReference type="EMBL" id="MCZ8515916.1"/>
    </source>
</evidence>
<evidence type="ECO:0000313" key="12">
    <source>
        <dbReference type="Proteomes" id="UP001527882"/>
    </source>
</evidence>
<dbReference type="RefSeq" id="WP_269884448.1">
    <property type="nucleotide sequence ID" value="NZ_JAQAGZ010000020.1"/>
</dbReference>
<dbReference type="Pfam" id="PF02518">
    <property type="entry name" value="HATPase_c"/>
    <property type="match status" value="1"/>
</dbReference>
<keyword evidence="5" id="KW-0547">Nucleotide-binding</keyword>
<dbReference type="SUPFAM" id="SSF52540">
    <property type="entry name" value="P-loop containing nucleoside triphosphate hydrolases"/>
    <property type="match status" value="1"/>
</dbReference>
<evidence type="ECO:0000256" key="7">
    <source>
        <dbReference type="ARBA" id="ARBA00022840"/>
    </source>
</evidence>